<keyword evidence="4 5" id="KW-0472">Membrane</keyword>
<dbReference type="InterPro" id="IPR050355">
    <property type="entry name" value="RCF1"/>
</dbReference>
<dbReference type="OrthoDB" id="10003563at2759"/>
<sequence length="224" mass="24471">MQADFGGRVTPGGGVGRSEAALRARWECWRSRDWERGLMIRLKGAKSGWRGSGLISWCRGGLVRAYGAYEGMPKRLVKRIAAELEGSGMHLGRRWAGADFAEPVGPSVSGTSLRVGWNLMAIVFQEDSSITMSSDTDISLSSYDEDEGSKLIRKAREAPFVPIGMAGFAAIVAYGLYRLKSRGNTKMSVHLIHMRVAAQGFVVGAMTLGMGYSLYQEFWGKPKP</sequence>
<dbReference type="GO" id="GO:0031966">
    <property type="term" value="C:mitochondrial membrane"/>
    <property type="evidence" value="ECO:0007669"/>
    <property type="project" value="UniProtKB-SubCell"/>
</dbReference>
<dbReference type="Pfam" id="PF04588">
    <property type="entry name" value="HIG_1_N"/>
    <property type="match status" value="1"/>
</dbReference>
<dbReference type="PANTHER" id="PTHR12297:SF5">
    <property type="entry name" value="HIG1 DOMAIN FAMILY MEMBER 1A, MITOCHONDRIAL"/>
    <property type="match status" value="1"/>
</dbReference>
<dbReference type="InterPro" id="IPR007667">
    <property type="entry name" value="Hypoxia_induced_domain"/>
</dbReference>
<accession>A0A212C8X4</accession>
<feature type="transmembrane region" description="Helical" evidence="5">
    <location>
        <begin position="158"/>
        <end position="177"/>
    </location>
</feature>
<gene>
    <name evidence="7" type="ORF">Celaphus_00010294</name>
</gene>
<evidence type="ECO:0000259" key="6">
    <source>
        <dbReference type="PROSITE" id="PS51503"/>
    </source>
</evidence>
<evidence type="ECO:0000313" key="8">
    <source>
        <dbReference type="Proteomes" id="UP000242450"/>
    </source>
</evidence>
<evidence type="ECO:0000256" key="5">
    <source>
        <dbReference type="SAM" id="Phobius"/>
    </source>
</evidence>
<organism evidence="7 8">
    <name type="scientific">Cervus elaphus hippelaphus</name>
    <name type="common">European red deer</name>
    <dbReference type="NCBI Taxonomy" id="46360"/>
    <lineage>
        <taxon>Eukaryota</taxon>
        <taxon>Metazoa</taxon>
        <taxon>Chordata</taxon>
        <taxon>Craniata</taxon>
        <taxon>Vertebrata</taxon>
        <taxon>Euteleostomi</taxon>
        <taxon>Mammalia</taxon>
        <taxon>Eutheria</taxon>
        <taxon>Laurasiatheria</taxon>
        <taxon>Artiodactyla</taxon>
        <taxon>Ruminantia</taxon>
        <taxon>Pecora</taxon>
        <taxon>Cervidae</taxon>
        <taxon>Cervinae</taxon>
        <taxon>Cervus</taxon>
    </lineage>
</organism>
<evidence type="ECO:0000256" key="3">
    <source>
        <dbReference type="ARBA" id="ARBA00022989"/>
    </source>
</evidence>
<evidence type="ECO:0000256" key="2">
    <source>
        <dbReference type="ARBA" id="ARBA00022692"/>
    </source>
</evidence>
<dbReference type="GO" id="GO:0097250">
    <property type="term" value="P:mitochondrial respirasome assembly"/>
    <property type="evidence" value="ECO:0007669"/>
    <property type="project" value="TreeGrafter"/>
</dbReference>
<keyword evidence="2 5" id="KW-0812">Transmembrane</keyword>
<evidence type="ECO:0000256" key="4">
    <source>
        <dbReference type="ARBA" id="ARBA00023136"/>
    </source>
</evidence>
<dbReference type="Gene3D" id="6.10.140.1320">
    <property type="match status" value="1"/>
</dbReference>
<evidence type="ECO:0000313" key="7">
    <source>
        <dbReference type="EMBL" id="OWK02439.1"/>
    </source>
</evidence>
<proteinExistence type="predicted"/>
<comment type="caution">
    <text evidence="7">The sequence shown here is derived from an EMBL/GenBank/DDBJ whole genome shotgun (WGS) entry which is preliminary data.</text>
</comment>
<keyword evidence="8" id="KW-1185">Reference proteome</keyword>
<dbReference type="PROSITE" id="PS51503">
    <property type="entry name" value="HIG1"/>
    <property type="match status" value="1"/>
</dbReference>
<evidence type="ECO:0000256" key="1">
    <source>
        <dbReference type="ARBA" id="ARBA00004325"/>
    </source>
</evidence>
<feature type="transmembrane region" description="Helical" evidence="5">
    <location>
        <begin position="197"/>
        <end position="215"/>
    </location>
</feature>
<dbReference type="PANTHER" id="PTHR12297">
    <property type="entry name" value="HYPOXIA-INDUCBILE GENE 1 HIG1 -RELATED"/>
    <property type="match status" value="1"/>
</dbReference>
<name>A0A212C8X4_CEREH</name>
<keyword evidence="3 5" id="KW-1133">Transmembrane helix</keyword>
<feature type="domain" description="HIG1" evidence="6">
    <location>
        <begin position="132"/>
        <end position="224"/>
    </location>
</feature>
<comment type="subcellular location">
    <subcellularLocation>
        <location evidence="1">Mitochondrion membrane</location>
    </subcellularLocation>
</comment>
<dbReference type="AlphaFoldDB" id="A0A212C8X4"/>
<dbReference type="Proteomes" id="UP000242450">
    <property type="component" value="Chromosome 24"/>
</dbReference>
<reference evidence="7 8" key="1">
    <citation type="journal article" date="2018" name="Mol. Genet. Genomics">
        <title>The red deer Cervus elaphus genome CerEla1.0: sequencing, annotating, genes, and chromosomes.</title>
        <authorList>
            <person name="Bana N.A."/>
            <person name="Nyiri A."/>
            <person name="Nagy J."/>
            <person name="Frank K."/>
            <person name="Nagy T."/>
            <person name="Steger V."/>
            <person name="Schiller M."/>
            <person name="Lakatos P."/>
            <person name="Sugar L."/>
            <person name="Horn P."/>
            <person name="Barta E."/>
            <person name="Orosz L."/>
        </authorList>
    </citation>
    <scope>NUCLEOTIDE SEQUENCE [LARGE SCALE GENOMIC DNA]</scope>
    <source>
        <strain evidence="7">Hungarian</strain>
    </source>
</reference>
<protein>
    <recommendedName>
        <fullName evidence="6">HIG1 domain-containing protein</fullName>
    </recommendedName>
</protein>
<dbReference type="GO" id="GO:0043066">
    <property type="term" value="P:negative regulation of apoptotic process"/>
    <property type="evidence" value="ECO:0007669"/>
    <property type="project" value="TreeGrafter"/>
</dbReference>
<dbReference type="EMBL" id="MKHE01000024">
    <property type="protein sequence ID" value="OWK02439.1"/>
    <property type="molecule type" value="Genomic_DNA"/>
</dbReference>